<proteinExistence type="predicted"/>
<keyword evidence="3 6" id="KW-0812">Transmembrane</keyword>
<protein>
    <submittedName>
        <fullName evidence="7">MFS transporter</fullName>
    </submittedName>
</protein>
<dbReference type="InterPro" id="IPR036259">
    <property type="entry name" value="MFS_trans_sf"/>
</dbReference>
<dbReference type="InterPro" id="IPR011701">
    <property type="entry name" value="MFS"/>
</dbReference>
<keyword evidence="2" id="KW-0813">Transport</keyword>
<dbReference type="InterPro" id="IPR004752">
    <property type="entry name" value="AmpG_permease/AT-1"/>
</dbReference>
<keyword evidence="4 6" id="KW-1133">Transmembrane helix</keyword>
<name>A0A8J7U5F1_9BACT</name>
<feature type="transmembrane region" description="Helical" evidence="6">
    <location>
        <begin position="253"/>
        <end position="276"/>
    </location>
</feature>
<dbReference type="Gene3D" id="1.20.1250.20">
    <property type="entry name" value="MFS general substrate transporter like domains"/>
    <property type="match status" value="1"/>
</dbReference>
<organism evidence="7 8">
    <name type="scientific">Acanthopleuribacter pedis</name>
    <dbReference type="NCBI Taxonomy" id="442870"/>
    <lineage>
        <taxon>Bacteria</taxon>
        <taxon>Pseudomonadati</taxon>
        <taxon>Acidobacteriota</taxon>
        <taxon>Holophagae</taxon>
        <taxon>Acanthopleuribacterales</taxon>
        <taxon>Acanthopleuribacteraceae</taxon>
        <taxon>Acanthopleuribacter</taxon>
    </lineage>
</organism>
<keyword evidence="5 6" id="KW-0472">Membrane</keyword>
<dbReference type="SUPFAM" id="SSF103473">
    <property type="entry name" value="MFS general substrate transporter"/>
    <property type="match status" value="1"/>
</dbReference>
<keyword evidence="8" id="KW-1185">Reference proteome</keyword>
<evidence type="ECO:0000256" key="6">
    <source>
        <dbReference type="SAM" id="Phobius"/>
    </source>
</evidence>
<dbReference type="EMBL" id="JAFREP010000019">
    <property type="protein sequence ID" value="MBO1320789.1"/>
    <property type="molecule type" value="Genomic_DNA"/>
</dbReference>
<comment type="caution">
    <text evidence="7">The sequence shown here is derived from an EMBL/GenBank/DDBJ whole genome shotgun (WGS) entry which is preliminary data.</text>
</comment>
<comment type="subcellular location">
    <subcellularLocation>
        <location evidence="1">Membrane</location>
        <topology evidence="1">Multi-pass membrane protein</topology>
    </subcellularLocation>
</comment>
<accession>A0A8J7U5F1</accession>
<dbReference type="GO" id="GO:0016020">
    <property type="term" value="C:membrane"/>
    <property type="evidence" value="ECO:0007669"/>
    <property type="project" value="UniProtKB-SubCell"/>
</dbReference>
<feature type="transmembrane region" description="Helical" evidence="6">
    <location>
        <begin position="42"/>
        <end position="63"/>
    </location>
</feature>
<feature type="transmembrane region" description="Helical" evidence="6">
    <location>
        <begin position="283"/>
        <end position="305"/>
    </location>
</feature>
<evidence type="ECO:0000256" key="1">
    <source>
        <dbReference type="ARBA" id="ARBA00004141"/>
    </source>
</evidence>
<feature type="transmembrane region" description="Helical" evidence="6">
    <location>
        <begin position="103"/>
        <end position="124"/>
    </location>
</feature>
<evidence type="ECO:0000313" key="8">
    <source>
        <dbReference type="Proteomes" id="UP000664417"/>
    </source>
</evidence>
<sequence length="406" mass="44215">MNQARKFFLLTCLYACQGLPYGFFTQSLPVIMRENNATLTQIGLAYLLLLPWAGKFLWAPLVDEYGSTRIGRRKTWLFATQTLSVLLLCTLGLFGNLDGDGDYRILFFLFAALNFLAATQDIATDGIAVNLLNTDERGIGNGIQVAGYRLGMIVGGAFLLAQFSFFGWSGSFFFMAAVLTLWTLPLVSWREPPPDPKVDTRHFWVIFTHLWRQPGFPVWLAMIAFFKVGEAMSTAMLSPYFKDQGLAIDEIAVVLGGYGFTGGLIGSLVGGFAVLWLGRIRAVVLLGVAQIGGVALYLGMAGGWLPAETTPWLVAIEHGTSGMVTTALFTVMMDVCQKETASSDYTLQASAVVIATGFAKAGAGRVADLWGYQTNFTTALVLCTVGVLWFAIQAPRLLDGQGQLRR</sequence>
<evidence type="ECO:0000256" key="5">
    <source>
        <dbReference type="ARBA" id="ARBA00023136"/>
    </source>
</evidence>
<feature type="transmembrane region" description="Helical" evidence="6">
    <location>
        <begin position="75"/>
        <end position="97"/>
    </location>
</feature>
<reference evidence="7" key="1">
    <citation type="submission" date="2021-03" db="EMBL/GenBank/DDBJ databases">
        <authorList>
            <person name="Wang G."/>
        </authorList>
    </citation>
    <scope>NUCLEOTIDE SEQUENCE</scope>
    <source>
        <strain evidence="7">KCTC 12899</strain>
    </source>
</reference>
<evidence type="ECO:0000256" key="3">
    <source>
        <dbReference type="ARBA" id="ARBA00022692"/>
    </source>
</evidence>
<dbReference type="GO" id="GO:0022857">
    <property type="term" value="F:transmembrane transporter activity"/>
    <property type="evidence" value="ECO:0007669"/>
    <property type="project" value="InterPro"/>
</dbReference>
<dbReference type="RefSeq" id="WP_207860741.1">
    <property type="nucleotide sequence ID" value="NZ_JAFREP010000019.1"/>
</dbReference>
<dbReference type="PANTHER" id="PTHR12778:SF10">
    <property type="entry name" value="MAJOR FACILITATOR SUPERFAMILY DOMAIN-CONTAINING PROTEIN 3"/>
    <property type="match status" value="1"/>
</dbReference>
<dbReference type="PANTHER" id="PTHR12778">
    <property type="entry name" value="SOLUTE CARRIER FAMILY 33 ACETYL-COA TRANSPORTER -RELATED"/>
    <property type="match status" value="1"/>
</dbReference>
<feature type="transmembrane region" description="Helical" evidence="6">
    <location>
        <begin position="145"/>
        <end position="166"/>
    </location>
</feature>
<dbReference type="Pfam" id="PF07690">
    <property type="entry name" value="MFS_1"/>
    <property type="match status" value="1"/>
</dbReference>
<gene>
    <name evidence="7" type="ORF">J3U88_20085</name>
</gene>
<feature type="transmembrane region" description="Helical" evidence="6">
    <location>
        <begin position="376"/>
        <end position="398"/>
    </location>
</feature>
<feature type="transmembrane region" description="Helical" evidence="6">
    <location>
        <begin position="172"/>
        <end position="189"/>
    </location>
</feature>
<dbReference type="AlphaFoldDB" id="A0A8J7U5F1"/>
<evidence type="ECO:0000256" key="4">
    <source>
        <dbReference type="ARBA" id="ARBA00022989"/>
    </source>
</evidence>
<dbReference type="CDD" id="cd17485">
    <property type="entry name" value="MFS_MFSD3"/>
    <property type="match status" value="1"/>
</dbReference>
<dbReference type="Proteomes" id="UP000664417">
    <property type="component" value="Unassembled WGS sequence"/>
</dbReference>
<feature type="transmembrane region" description="Helical" evidence="6">
    <location>
        <begin position="218"/>
        <end position="241"/>
    </location>
</feature>
<evidence type="ECO:0000256" key="2">
    <source>
        <dbReference type="ARBA" id="ARBA00022448"/>
    </source>
</evidence>
<evidence type="ECO:0000313" key="7">
    <source>
        <dbReference type="EMBL" id="MBO1320789.1"/>
    </source>
</evidence>